<organism evidence="2 3">
    <name type="scientific">Pontixanthobacter rizhaonensis</name>
    <dbReference type="NCBI Taxonomy" id="2730337"/>
    <lineage>
        <taxon>Bacteria</taxon>
        <taxon>Pseudomonadati</taxon>
        <taxon>Pseudomonadota</taxon>
        <taxon>Alphaproteobacteria</taxon>
        <taxon>Sphingomonadales</taxon>
        <taxon>Erythrobacteraceae</taxon>
        <taxon>Pontixanthobacter</taxon>
    </lineage>
</organism>
<dbReference type="RefSeq" id="WP_170009663.1">
    <property type="nucleotide sequence ID" value="NZ_JABCRE010000002.1"/>
</dbReference>
<feature type="chain" id="PRO_5032829388" evidence="1">
    <location>
        <begin position="34"/>
        <end position="264"/>
    </location>
</feature>
<dbReference type="AlphaFoldDB" id="A0A848QMG6"/>
<evidence type="ECO:0000313" key="3">
    <source>
        <dbReference type="Proteomes" id="UP000561181"/>
    </source>
</evidence>
<comment type="caution">
    <text evidence="2">The sequence shown here is derived from an EMBL/GenBank/DDBJ whole genome shotgun (WGS) entry which is preliminary data.</text>
</comment>
<proteinExistence type="predicted"/>
<dbReference type="PROSITE" id="PS51257">
    <property type="entry name" value="PROKAR_LIPOPROTEIN"/>
    <property type="match status" value="1"/>
</dbReference>
<name>A0A848QMG6_9SPHN</name>
<gene>
    <name evidence="2" type="ORF">HKD42_01570</name>
</gene>
<dbReference type="EMBL" id="JABCRE010000002">
    <property type="protein sequence ID" value="NMW30746.1"/>
    <property type="molecule type" value="Genomic_DNA"/>
</dbReference>
<accession>A0A848QMG6</accession>
<keyword evidence="1" id="KW-0732">Signal</keyword>
<feature type="signal peptide" evidence="1">
    <location>
        <begin position="1"/>
        <end position="33"/>
    </location>
</feature>
<protein>
    <submittedName>
        <fullName evidence="2">Uncharacterized protein</fullName>
    </submittedName>
</protein>
<evidence type="ECO:0000256" key="1">
    <source>
        <dbReference type="SAM" id="SignalP"/>
    </source>
</evidence>
<sequence>MRILKHRRSFRYALALMASASLGCIATTTPVSAQDSAAMFENYANSNYTYCDAKLVGAFYQKGADYGKTVIGAKIANGIEQNLPPILSSSRIAGNRCEWIDIPHSYADAEQLGSYWGIATSSAKAKAASFYTEGKAGVITGILASQGQNTGWGTSEDAAFASYARSGFSYCDAKLIGDLWGWDPYRGKLEIGNKVKAGLIENIPGMLASSRNQGNQCDWSELGYSYNDAEKMGRAWNISTNNAKSVAERLSNEGRTEVIAAALR</sequence>
<reference evidence="2 3" key="1">
    <citation type="submission" date="2020-04" db="EMBL/GenBank/DDBJ databases">
        <authorList>
            <person name="Liu A."/>
        </authorList>
    </citation>
    <scope>NUCLEOTIDE SEQUENCE [LARGE SCALE GENOMIC DNA]</scope>
    <source>
        <strain evidence="2 3">RZ02</strain>
    </source>
</reference>
<keyword evidence="3" id="KW-1185">Reference proteome</keyword>
<dbReference type="Proteomes" id="UP000561181">
    <property type="component" value="Unassembled WGS sequence"/>
</dbReference>
<evidence type="ECO:0000313" key="2">
    <source>
        <dbReference type="EMBL" id="NMW30746.1"/>
    </source>
</evidence>